<sequence length="223" mass="25563">MAGFWSWLAKVARFLTRCCGSPAVDGPGDPELLSRQTIFSVNEIEALYVLFKRIDCAAVEDGVISKEEFNLKVFGANKQHTIFVDRVFDLFDSNGTKGLEFEEFVRALSVFHPDTPVDDKISFAFRLYDIKNQGFIERPELKQMMEATLAESNLNLSNEVIEIIIDKTFEEADTKKDGKIDFEEWHSLVMAHPSLLKNMTLTYLKDITMTFPEFIFHSQVRES</sequence>
<dbReference type="InterPro" id="IPR011992">
    <property type="entry name" value="EF-hand-dom_pair"/>
</dbReference>
<comment type="subunit">
    <text evidence="3">Homodimer. Interacts with CIPK.</text>
</comment>
<dbReference type="SUPFAM" id="SSF47473">
    <property type="entry name" value="EF-hand"/>
    <property type="match status" value="1"/>
</dbReference>
<evidence type="ECO:0000256" key="2">
    <source>
        <dbReference type="ARBA" id="ARBA00023774"/>
    </source>
</evidence>
<feature type="chain" id="PRO_5044721062" description="Calcineurin B-like protein" evidence="4">
    <location>
        <begin position="21"/>
        <end position="223"/>
    </location>
</feature>
<dbReference type="EMBL" id="OZ075111">
    <property type="protein sequence ID" value="CAL4887881.1"/>
    <property type="molecule type" value="Genomic_DNA"/>
</dbReference>
<dbReference type="AlphaFoldDB" id="A0ABC8VC72"/>
<comment type="similarity">
    <text evidence="2 3">Belongs to the calcineurin regulatory subunit family.</text>
</comment>
<dbReference type="InterPro" id="IPR002048">
    <property type="entry name" value="EF_hand_dom"/>
</dbReference>
<feature type="signal peptide" evidence="4">
    <location>
        <begin position="1"/>
        <end position="20"/>
    </location>
</feature>
<dbReference type="GO" id="GO:0005509">
    <property type="term" value="F:calcium ion binding"/>
    <property type="evidence" value="ECO:0007669"/>
    <property type="project" value="UniProtKB-UniRule"/>
</dbReference>
<keyword evidence="3" id="KW-0106">Calcium</keyword>
<dbReference type="FunFam" id="1.10.238.10:FF:000073">
    <property type="entry name" value="calcineurin B-like protein 3"/>
    <property type="match status" value="1"/>
</dbReference>
<dbReference type="Proteomes" id="UP001497457">
    <property type="component" value="Chromosome 1b"/>
</dbReference>
<evidence type="ECO:0000256" key="4">
    <source>
        <dbReference type="SAM" id="SignalP"/>
    </source>
</evidence>
<gene>
    <name evidence="6" type="ORF">URODEC1_LOCUS1980</name>
    <name evidence="7" type="ORF">URODEC1_LOCUS49583</name>
</gene>
<dbReference type="GO" id="GO:0016020">
    <property type="term" value="C:membrane"/>
    <property type="evidence" value="ECO:0007669"/>
    <property type="project" value="UniProtKB-SubCell"/>
</dbReference>
<evidence type="ECO:0000256" key="3">
    <source>
        <dbReference type="RuleBase" id="RU369080"/>
    </source>
</evidence>
<organism evidence="6 8">
    <name type="scientific">Urochloa decumbens</name>
    <dbReference type="NCBI Taxonomy" id="240449"/>
    <lineage>
        <taxon>Eukaryota</taxon>
        <taxon>Viridiplantae</taxon>
        <taxon>Streptophyta</taxon>
        <taxon>Embryophyta</taxon>
        <taxon>Tracheophyta</taxon>
        <taxon>Spermatophyta</taxon>
        <taxon>Magnoliopsida</taxon>
        <taxon>Liliopsida</taxon>
        <taxon>Poales</taxon>
        <taxon>Poaceae</taxon>
        <taxon>PACMAD clade</taxon>
        <taxon>Panicoideae</taxon>
        <taxon>Panicodae</taxon>
        <taxon>Paniceae</taxon>
        <taxon>Melinidinae</taxon>
        <taxon>Urochloa</taxon>
    </lineage>
</organism>
<dbReference type="PANTHER" id="PTHR23056:SF134">
    <property type="entry name" value="CALCINEURIN B-LIKE PROTEIN 6"/>
    <property type="match status" value="1"/>
</dbReference>
<comment type="function">
    <text evidence="3">Acts as a calcium sensor. CBL proteins interact with CIPK serine-threonine protein kinases. Binding of a CBL protein to the regulatory NAF domain of a CIPK protein lead to the activation of the kinase in a calcium-dependent manner.</text>
</comment>
<evidence type="ECO:0000259" key="5">
    <source>
        <dbReference type="PROSITE" id="PS50222"/>
    </source>
</evidence>
<reference evidence="6" key="1">
    <citation type="submission" date="2024-10" db="EMBL/GenBank/DDBJ databases">
        <authorList>
            <person name="Ryan C."/>
        </authorList>
    </citation>
    <scope>NUCLEOTIDE SEQUENCE [LARGE SCALE GENOMIC DNA]</scope>
</reference>
<dbReference type="CDD" id="cd00051">
    <property type="entry name" value="EFh"/>
    <property type="match status" value="1"/>
</dbReference>
<dbReference type="SMART" id="SM00054">
    <property type="entry name" value="EFh"/>
    <property type="match status" value="3"/>
</dbReference>
<feature type="domain" description="EF-hand" evidence="5">
    <location>
        <begin position="116"/>
        <end position="151"/>
    </location>
</feature>
<dbReference type="Proteomes" id="UP001497457">
    <property type="component" value="Chromosome 2b"/>
</dbReference>
<keyword evidence="3" id="KW-0472">Membrane</keyword>
<proteinExistence type="inferred from homology"/>
<keyword evidence="1 3" id="KW-0677">Repeat</keyword>
<dbReference type="Gene3D" id="1.10.238.10">
    <property type="entry name" value="EF-hand"/>
    <property type="match status" value="1"/>
</dbReference>
<dbReference type="GO" id="GO:0019722">
    <property type="term" value="P:calcium-mediated signaling"/>
    <property type="evidence" value="ECO:0007669"/>
    <property type="project" value="UniProtKB-UniRule"/>
</dbReference>
<feature type="domain" description="EF-hand" evidence="5">
    <location>
        <begin position="160"/>
        <end position="195"/>
    </location>
</feature>
<keyword evidence="8" id="KW-1185">Reference proteome</keyword>
<evidence type="ECO:0000313" key="7">
    <source>
        <dbReference type="EMBL" id="CAL4969373.1"/>
    </source>
</evidence>
<protein>
    <recommendedName>
        <fullName evidence="3">Calcineurin B-like protein</fullName>
    </recommendedName>
</protein>
<dbReference type="PRINTS" id="PR00450">
    <property type="entry name" value="RECOVERIN"/>
</dbReference>
<dbReference type="GO" id="GO:0019900">
    <property type="term" value="F:kinase binding"/>
    <property type="evidence" value="ECO:0007669"/>
    <property type="project" value="UniProtKB-UniRule"/>
</dbReference>
<feature type="domain" description="EF-hand" evidence="5">
    <location>
        <begin position="79"/>
        <end position="114"/>
    </location>
</feature>
<dbReference type="EMBL" id="OZ075112">
    <property type="protein sequence ID" value="CAL4969373.1"/>
    <property type="molecule type" value="Genomic_DNA"/>
</dbReference>
<evidence type="ECO:0000313" key="8">
    <source>
        <dbReference type="Proteomes" id="UP001497457"/>
    </source>
</evidence>
<evidence type="ECO:0000256" key="1">
    <source>
        <dbReference type="ARBA" id="ARBA00022737"/>
    </source>
</evidence>
<accession>A0ABC8VC72</accession>
<evidence type="ECO:0000313" key="6">
    <source>
        <dbReference type="EMBL" id="CAL4887881.1"/>
    </source>
</evidence>
<dbReference type="Pfam" id="PF13499">
    <property type="entry name" value="EF-hand_7"/>
    <property type="match status" value="1"/>
</dbReference>
<keyword evidence="4" id="KW-0732">Signal</keyword>
<comment type="subcellular location">
    <subcellularLocation>
        <location evidence="3">Membrane</location>
    </subcellularLocation>
</comment>
<keyword evidence="3" id="KW-0479">Metal-binding</keyword>
<dbReference type="PROSITE" id="PS50222">
    <property type="entry name" value="EF_HAND_2"/>
    <property type="match status" value="3"/>
</dbReference>
<dbReference type="InterPro" id="IPR045198">
    <property type="entry name" value="CNBL1-10"/>
</dbReference>
<name>A0ABC8VC72_9POAL</name>
<dbReference type="PANTHER" id="PTHR23056">
    <property type="entry name" value="CALCINEURIN B"/>
    <property type="match status" value="1"/>
</dbReference>